<dbReference type="PANTHER" id="PTHR42850:SF4">
    <property type="entry name" value="ZINC-DEPENDENT ENDOPOLYPHOSPHATASE"/>
    <property type="match status" value="1"/>
</dbReference>
<sequence>MMSRDTSSRPLIDLIHDNNLGVSDEEDAFYAHDDGDYLLTPKWRGMNTNPSTRIPRRLQRYFVIYVIAAVVILISWWVYIGPRYAVYRQEQLELGNAAKMGHVKSMTPAFKDLIQVQDLDEKHLPRGDRRLVVVGDVHGCKEELEELLKKVGFRDDKDHLILTGDIVAKGPDSPGVVTLASRIGASCVRGNHEDKILLSIEEINDDHKNSVARAEVDVVDRPSENQEPAVLGTEPELLQLAKSFTEQQLSYLKSCPVILRVGQVGALHNVVVVHAGLVPDVPLEQQDPFQVMNMRTIDLDTLVPSEKRKHTPWEKYWNHQQKRKPAVERTTVIYGHDRKRGKNINKYSMGLDSGCVSGGHLTAMVIKEGGKHKYVQVKCKQYGAYVPQ</sequence>
<dbReference type="GO" id="GO:0000298">
    <property type="term" value="F:endopolyphosphatase activity"/>
    <property type="evidence" value="ECO:0007669"/>
    <property type="project" value="TreeGrafter"/>
</dbReference>
<dbReference type="OrthoDB" id="10267127at2759"/>
<evidence type="ECO:0000256" key="1">
    <source>
        <dbReference type="SAM" id="Phobius"/>
    </source>
</evidence>
<dbReference type="InterPro" id="IPR050126">
    <property type="entry name" value="Ap4A_hydrolase"/>
</dbReference>
<evidence type="ECO:0000313" key="4">
    <source>
        <dbReference type="Proteomes" id="UP000800036"/>
    </source>
</evidence>
<dbReference type="Gene3D" id="3.60.21.10">
    <property type="match status" value="1"/>
</dbReference>
<protein>
    <submittedName>
        <fullName evidence="3">Metallo-dependent phosphatase</fullName>
    </submittedName>
</protein>
<proteinExistence type="predicted"/>
<evidence type="ECO:0000259" key="2">
    <source>
        <dbReference type="Pfam" id="PF00149"/>
    </source>
</evidence>
<keyword evidence="1" id="KW-0472">Membrane</keyword>
<dbReference type="Proteomes" id="UP000800036">
    <property type="component" value="Unassembled WGS sequence"/>
</dbReference>
<dbReference type="SUPFAM" id="SSF56300">
    <property type="entry name" value="Metallo-dependent phosphatases"/>
    <property type="match status" value="1"/>
</dbReference>
<dbReference type="GO" id="GO:0016791">
    <property type="term" value="F:phosphatase activity"/>
    <property type="evidence" value="ECO:0007669"/>
    <property type="project" value="TreeGrafter"/>
</dbReference>
<dbReference type="GO" id="GO:0005737">
    <property type="term" value="C:cytoplasm"/>
    <property type="evidence" value="ECO:0007669"/>
    <property type="project" value="TreeGrafter"/>
</dbReference>
<dbReference type="GO" id="GO:0006798">
    <property type="term" value="P:polyphosphate catabolic process"/>
    <property type="evidence" value="ECO:0007669"/>
    <property type="project" value="TreeGrafter"/>
</dbReference>
<feature type="domain" description="Calcineurin-like phosphoesterase" evidence="2">
    <location>
        <begin position="130"/>
        <end position="337"/>
    </location>
</feature>
<keyword evidence="1" id="KW-1133">Transmembrane helix</keyword>
<dbReference type="AlphaFoldDB" id="A0A6A5V628"/>
<keyword evidence="4" id="KW-1185">Reference proteome</keyword>
<organism evidence="3 4">
    <name type="scientific">Bimuria novae-zelandiae CBS 107.79</name>
    <dbReference type="NCBI Taxonomy" id="1447943"/>
    <lineage>
        <taxon>Eukaryota</taxon>
        <taxon>Fungi</taxon>
        <taxon>Dikarya</taxon>
        <taxon>Ascomycota</taxon>
        <taxon>Pezizomycotina</taxon>
        <taxon>Dothideomycetes</taxon>
        <taxon>Pleosporomycetidae</taxon>
        <taxon>Pleosporales</taxon>
        <taxon>Massarineae</taxon>
        <taxon>Didymosphaeriaceae</taxon>
        <taxon>Bimuria</taxon>
    </lineage>
</organism>
<dbReference type="CDD" id="cd00144">
    <property type="entry name" value="MPP_PPP_family"/>
    <property type="match status" value="1"/>
</dbReference>
<accession>A0A6A5V628</accession>
<dbReference type="InterPro" id="IPR004843">
    <property type="entry name" value="Calcineurin-like_PHP"/>
</dbReference>
<dbReference type="Pfam" id="PF00149">
    <property type="entry name" value="Metallophos"/>
    <property type="match status" value="1"/>
</dbReference>
<dbReference type="InterPro" id="IPR029052">
    <property type="entry name" value="Metallo-depent_PP-like"/>
</dbReference>
<keyword evidence="1" id="KW-0812">Transmembrane</keyword>
<feature type="transmembrane region" description="Helical" evidence="1">
    <location>
        <begin position="61"/>
        <end position="79"/>
    </location>
</feature>
<evidence type="ECO:0000313" key="3">
    <source>
        <dbReference type="EMBL" id="KAF1972318.1"/>
    </source>
</evidence>
<gene>
    <name evidence="3" type="ORF">BU23DRAFT_161631</name>
</gene>
<dbReference type="EMBL" id="ML976687">
    <property type="protein sequence ID" value="KAF1972318.1"/>
    <property type="molecule type" value="Genomic_DNA"/>
</dbReference>
<reference evidence="3" key="1">
    <citation type="journal article" date="2020" name="Stud. Mycol.">
        <title>101 Dothideomycetes genomes: a test case for predicting lifestyles and emergence of pathogens.</title>
        <authorList>
            <person name="Haridas S."/>
            <person name="Albert R."/>
            <person name="Binder M."/>
            <person name="Bloem J."/>
            <person name="Labutti K."/>
            <person name="Salamov A."/>
            <person name="Andreopoulos B."/>
            <person name="Baker S."/>
            <person name="Barry K."/>
            <person name="Bills G."/>
            <person name="Bluhm B."/>
            <person name="Cannon C."/>
            <person name="Castanera R."/>
            <person name="Culley D."/>
            <person name="Daum C."/>
            <person name="Ezra D."/>
            <person name="Gonzalez J."/>
            <person name="Henrissat B."/>
            <person name="Kuo A."/>
            <person name="Liang C."/>
            <person name="Lipzen A."/>
            <person name="Lutzoni F."/>
            <person name="Magnuson J."/>
            <person name="Mondo S."/>
            <person name="Nolan M."/>
            <person name="Ohm R."/>
            <person name="Pangilinan J."/>
            <person name="Park H.-J."/>
            <person name="Ramirez L."/>
            <person name="Alfaro M."/>
            <person name="Sun H."/>
            <person name="Tritt A."/>
            <person name="Yoshinaga Y."/>
            <person name="Zwiers L.-H."/>
            <person name="Turgeon B."/>
            <person name="Goodwin S."/>
            <person name="Spatafora J."/>
            <person name="Crous P."/>
            <person name="Grigoriev I."/>
        </authorList>
    </citation>
    <scope>NUCLEOTIDE SEQUENCE</scope>
    <source>
        <strain evidence="3">CBS 107.79</strain>
    </source>
</reference>
<dbReference type="PANTHER" id="PTHR42850">
    <property type="entry name" value="METALLOPHOSPHOESTERASE"/>
    <property type="match status" value="1"/>
</dbReference>
<name>A0A6A5V628_9PLEO</name>